<dbReference type="EMBL" id="CP061081">
    <property type="protein sequence ID" value="QNT07169.1"/>
    <property type="molecule type" value="Genomic_DNA"/>
</dbReference>
<keyword evidence="3" id="KW-1185">Reference proteome</keyword>
<gene>
    <name evidence="2" type="ORF">IBG28_05925</name>
</gene>
<accession>A0A7H1J9K3</accession>
<keyword evidence="1" id="KW-0732">Signal</keyword>
<dbReference type="OrthoDB" id="5767052at2"/>
<evidence type="ECO:0000256" key="1">
    <source>
        <dbReference type="SAM" id="SignalP"/>
    </source>
</evidence>
<reference evidence="2 3" key="1">
    <citation type="submission" date="2020-09" db="EMBL/GenBank/DDBJ databases">
        <title>Complete genome sequence of an Arctic sea ice bacterium Marinomonas arctica BSI20414.</title>
        <authorList>
            <person name="Liao L."/>
            <person name="Chen B."/>
        </authorList>
    </citation>
    <scope>NUCLEOTIDE SEQUENCE [LARGE SCALE GENOMIC DNA]</scope>
    <source>
        <strain evidence="2 3">BSI20414</strain>
    </source>
</reference>
<dbReference type="InterPro" id="IPR016875">
    <property type="entry name" value="UCP028200"/>
</dbReference>
<feature type="chain" id="PRO_5028819233" description="Lipoprotein" evidence="1">
    <location>
        <begin position="25"/>
        <end position="280"/>
    </location>
</feature>
<dbReference type="Pfam" id="PF19795">
    <property type="entry name" value="DUF6279"/>
    <property type="match status" value="1"/>
</dbReference>
<evidence type="ECO:0000313" key="3">
    <source>
        <dbReference type="Proteomes" id="UP000516370"/>
    </source>
</evidence>
<feature type="signal peptide" evidence="1">
    <location>
        <begin position="1"/>
        <end position="24"/>
    </location>
</feature>
<dbReference type="PIRSF" id="PIRSF028200">
    <property type="entry name" value="UCP028200"/>
    <property type="match status" value="1"/>
</dbReference>
<evidence type="ECO:0008006" key="4">
    <source>
        <dbReference type="Google" id="ProtNLM"/>
    </source>
</evidence>
<dbReference type="AlphaFoldDB" id="A0A7H1J9K3"/>
<dbReference type="Proteomes" id="UP000516370">
    <property type="component" value="Chromosome"/>
</dbReference>
<sequence length="280" mass="32674">MKKARLPLVIVLSFLLSACSSSFAYNNIDWLLYWYLGDYVDLSLDQKAVLDERIVAWQSWHRSTELEKYQAQLKEVRGKLASGALTEEQWLNEFEEAQQHLHRFRSKIAPELAGIAHQLSTAQVEGALSAWSKKRQERQSEFEKRTEAERLLRQKERLTEFVEDNMGKLTQQQAGIINSYAPRFLATNNERTAYHTSLQHVIRDIFANRDTFEFEQQLADLIRNPDQYKTPQYQAILDRNARLYAQMLAELNSTFTQKQKLTLDDKLEEKITLIGDLISD</sequence>
<dbReference type="RefSeq" id="WP_111606348.1">
    <property type="nucleotide sequence ID" value="NZ_BMLJ01000005.1"/>
</dbReference>
<dbReference type="KEGG" id="mard:IBG28_05925"/>
<organism evidence="2 3">
    <name type="scientific">Marinomonas arctica</name>
    <dbReference type="NCBI Taxonomy" id="383750"/>
    <lineage>
        <taxon>Bacteria</taxon>
        <taxon>Pseudomonadati</taxon>
        <taxon>Pseudomonadota</taxon>
        <taxon>Gammaproteobacteria</taxon>
        <taxon>Oceanospirillales</taxon>
        <taxon>Oceanospirillaceae</taxon>
        <taxon>Marinomonas</taxon>
    </lineage>
</organism>
<dbReference type="PROSITE" id="PS51257">
    <property type="entry name" value="PROKAR_LIPOPROTEIN"/>
    <property type="match status" value="1"/>
</dbReference>
<evidence type="ECO:0000313" key="2">
    <source>
        <dbReference type="EMBL" id="QNT07169.1"/>
    </source>
</evidence>
<proteinExistence type="predicted"/>
<name>A0A7H1J9K3_9GAMM</name>
<protein>
    <recommendedName>
        <fullName evidence="4">Lipoprotein</fullName>
    </recommendedName>
</protein>